<keyword evidence="2" id="KW-1185">Reference proteome</keyword>
<dbReference type="EMBL" id="CM042013">
    <property type="protein sequence ID" value="KAI3740711.1"/>
    <property type="molecule type" value="Genomic_DNA"/>
</dbReference>
<evidence type="ECO:0000313" key="1">
    <source>
        <dbReference type="EMBL" id="KAI3740711.1"/>
    </source>
</evidence>
<comment type="caution">
    <text evidence="1">The sequence shown here is derived from an EMBL/GenBank/DDBJ whole genome shotgun (WGS) entry which is preliminary data.</text>
</comment>
<evidence type="ECO:0000313" key="2">
    <source>
        <dbReference type="Proteomes" id="UP001055811"/>
    </source>
</evidence>
<reference evidence="2" key="1">
    <citation type="journal article" date="2022" name="Mol. Ecol. Resour.">
        <title>The genomes of chicory, endive, great burdock and yacon provide insights into Asteraceae palaeo-polyploidization history and plant inulin production.</title>
        <authorList>
            <person name="Fan W."/>
            <person name="Wang S."/>
            <person name="Wang H."/>
            <person name="Wang A."/>
            <person name="Jiang F."/>
            <person name="Liu H."/>
            <person name="Zhao H."/>
            <person name="Xu D."/>
            <person name="Zhang Y."/>
        </authorList>
    </citation>
    <scope>NUCLEOTIDE SEQUENCE [LARGE SCALE GENOMIC DNA]</scope>
    <source>
        <strain evidence="2">cv. Punajuju</strain>
    </source>
</reference>
<reference evidence="1 2" key="2">
    <citation type="journal article" date="2022" name="Mol. Ecol. Resour.">
        <title>The genomes of chicory, endive, great burdock and yacon provide insights into Asteraceae paleo-polyploidization history and plant inulin production.</title>
        <authorList>
            <person name="Fan W."/>
            <person name="Wang S."/>
            <person name="Wang H."/>
            <person name="Wang A."/>
            <person name="Jiang F."/>
            <person name="Liu H."/>
            <person name="Zhao H."/>
            <person name="Xu D."/>
            <person name="Zhang Y."/>
        </authorList>
    </citation>
    <scope>NUCLEOTIDE SEQUENCE [LARGE SCALE GENOMIC DNA]</scope>
    <source>
        <strain evidence="2">cv. Punajuju</strain>
        <tissue evidence="1">Leaves</tissue>
    </source>
</reference>
<dbReference type="Proteomes" id="UP001055811">
    <property type="component" value="Linkage Group LG05"/>
</dbReference>
<sequence length="80" mass="8607">MANPINTESEINKQVLDSGAKLAIDAPEAMHKLLSTKGPIIVTTRRVDGNGVSMEELIDSGELMELSENKPTQSNTTVII</sequence>
<protein>
    <submittedName>
        <fullName evidence="1">Uncharacterized protein</fullName>
    </submittedName>
</protein>
<proteinExistence type="predicted"/>
<gene>
    <name evidence="1" type="ORF">L2E82_31182</name>
</gene>
<organism evidence="1 2">
    <name type="scientific">Cichorium intybus</name>
    <name type="common">Chicory</name>
    <dbReference type="NCBI Taxonomy" id="13427"/>
    <lineage>
        <taxon>Eukaryota</taxon>
        <taxon>Viridiplantae</taxon>
        <taxon>Streptophyta</taxon>
        <taxon>Embryophyta</taxon>
        <taxon>Tracheophyta</taxon>
        <taxon>Spermatophyta</taxon>
        <taxon>Magnoliopsida</taxon>
        <taxon>eudicotyledons</taxon>
        <taxon>Gunneridae</taxon>
        <taxon>Pentapetalae</taxon>
        <taxon>asterids</taxon>
        <taxon>campanulids</taxon>
        <taxon>Asterales</taxon>
        <taxon>Asteraceae</taxon>
        <taxon>Cichorioideae</taxon>
        <taxon>Cichorieae</taxon>
        <taxon>Cichoriinae</taxon>
        <taxon>Cichorium</taxon>
    </lineage>
</organism>
<name>A0ACB9D2V6_CICIN</name>
<accession>A0ACB9D2V6</accession>